<evidence type="ECO:0000313" key="4">
    <source>
        <dbReference type="Proteomes" id="UP001198182"/>
    </source>
</evidence>
<comment type="caution">
    <text evidence="3">The sequence shown here is derived from an EMBL/GenBank/DDBJ whole genome shotgun (WGS) entry which is preliminary data.</text>
</comment>
<feature type="compositionally biased region" description="Acidic residues" evidence="1">
    <location>
        <begin position="281"/>
        <end position="302"/>
    </location>
</feature>
<dbReference type="Gene3D" id="2.60.40.10">
    <property type="entry name" value="Immunoglobulins"/>
    <property type="match status" value="1"/>
</dbReference>
<sequence>MAERRPGISKREQRRRKIRRRRRVVLVLAALLLLSFVWLVYQLFFASPVRSRVRWEAGSATPTVSLFLKKENPNATMLTHMGNLNLKEPGKYTVEIQIGTKTYRPTLQVVDTQPPEGTALDQTAILNTQVDAASFVSNIQDATAVTVSYKERPDFSREGHQQVILVLKDAGGNKTELTANLTLEKDTVPPLIEGAEDLYILTGTKRPDYSGNLSVSDNHDINMEVAVDDSRVDLKTPGNYPLYYSAVDTAGNLTQVTVTVHVVDQMPDAETPADPEHEGGSEEDDSGDSEDDLDDSSDSEEE</sequence>
<dbReference type="RefSeq" id="WP_308452404.1">
    <property type="nucleotide sequence ID" value="NZ_JAJEQR010000003.1"/>
</dbReference>
<evidence type="ECO:0000256" key="1">
    <source>
        <dbReference type="SAM" id="MobiDB-lite"/>
    </source>
</evidence>
<keyword evidence="4" id="KW-1185">Reference proteome</keyword>
<feature type="domain" description="Pesticidal crystal protein Cry22Aa Ig-like" evidence="2">
    <location>
        <begin position="192"/>
        <end position="262"/>
    </location>
</feature>
<dbReference type="InterPro" id="IPR032179">
    <property type="entry name" value="Cry22Aa_Ig-like"/>
</dbReference>
<proteinExistence type="predicted"/>
<dbReference type="Pfam" id="PF16403">
    <property type="entry name" value="Bact_surface_Ig-like"/>
    <property type="match status" value="1"/>
</dbReference>
<gene>
    <name evidence="3" type="ORF">LKD81_01195</name>
</gene>
<name>A0AAE3E830_9FIRM</name>
<evidence type="ECO:0000259" key="2">
    <source>
        <dbReference type="Pfam" id="PF16403"/>
    </source>
</evidence>
<dbReference type="AlphaFoldDB" id="A0AAE3E830"/>
<reference evidence="3" key="1">
    <citation type="submission" date="2021-10" db="EMBL/GenBank/DDBJ databases">
        <title>Anaerobic single-cell dispensing facilitates the cultivation of human gut bacteria.</title>
        <authorList>
            <person name="Afrizal A."/>
        </authorList>
    </citation>
    <scope>NUCLEOTIDE SEQUENCE</scope>
    <source>
        <strain evidence="3">CLA-AA-H215</strain>
    </source>
</reference>
<protein>
    <submittedName>
        <fullName evidence="3">DUF5011 domain-containing protein</fullName>
    </submittedName>
</protein>
<feature type="region of interest" description="Disordered" evidence="1">
    <location>
        <begin position="266"/>
        <end position="302"/>
    </location>
</feature>
<dbReference type="Proteomes" id="UP001198182">
    <property type="component" value="Unassembled WGS sequence"/>
</dbReference>
<dbReference type="EMBL" id="JAJEQR010000003">
    <property type="protein sequence ID" value="MCC2229617.1"/>
    <property type="molecule type" value="Genomic_DNA"/>
</dbReference>
<organism evidence="3 4">
    <name type="scientific">Hominifimenecus microfluidus</name>
    <dbReference type="NCBI Taxonomy" id="2885348"/>
    <lineage>
        <taxon>Bacteria</taxon>
        <taxon>Bacillati</taxon>
        <taxon>Bacillota</taxon>
        <taxon>Clostridia</taxon>
        <taxon>Lachnospirales</taxon>
        <taxon>Lachnospiraceae</taxon>
        <taxon>Hominifimenecus</taxon>
    </lineage>
</organism>
<accession>A0AAE3E830</accession>
<evidence type="ECO:0000313" key="3">
    <source>
        <dbReference type="EMBL" id="MCC2229617.1"/>
    </source>
</evidence>
<dbReference type="InterPro" id="IPR013783">
    <property type="entry name" value="Ig-like_fold"/>
</dbReference>